<dbReference type="CDD" id="cd00865">
    <property type="entry name" value="PEBP_bact_arch"/>
    <property type="match status" value="1"/>
</dbReference>
<keyword evidence="3" id="KW-1185">Reference proteome</keyword>
<comment type="similarity">
    <text evidence="1">Belongs to the UPF0098 family.</text>
</comment>
<evidence type="ECO:0008006" key="4">
    <source>
        <dbReference type="Google" id="ProtNLM"/>
    </source>
</evidence>
<dbReference type="InterPro" id="IPR008914">
    <property type="entry name" value="PEBP"/>
</dbReference>
<protein>
    <recommendedName>
        <fullName evidence="4">Kinase inhibitor</fullName>
    </recommendedName>
</protein>
<dbReference type="InterPro" id="IPR005247">
    <property type="entry name" value="YbhB_YbcL/LppC-like"/>
</dbReference>
<dbReference type="KEGG" id="mant:BHD05_13180"/>
<dbReference type="PANTHER" id="PTHR30289">
    <property type="entry name" value="UNCHARACTERIZED PROTEIN YBCL-RELATED"/>
    <property type="match status" value="1"/>
</dbReference>
<dbReference type="SUPFAM" id="SSF49777">
    <property type="entry name" value="PEBP-like"/>
    <property type="match status" value="1"/>
</dbReference>
<proteinExistence type="inferred from homology"/>
<organism evidence="2 3">
    <name type="scientific">Marisediminicola antarctica</name>
    <dbReference type="NCBI Taxonomy" id="674079"/>
    <lineage>
        <taxon>Bacteria</taxon>
        <taxon>Bacillati</taxon>
        <taxon>Actinomycetota</taxon>
        <taxon>Actinomycetes</taxon>
        <taxon>Micrococcales</taxon>
        <taxon>Microbacteriaceae</taxon>
        <taxon>Marisediminicola</taxon>
    </lineage>
</organism>
<dbReference type="EMBL" id="CP017146">
    <property type="protein sequence ID" value="QHO70454.1"/>
    <property type="molecule type" value="Genomic_DNA"/>
</dbReference>
<name>A0A7L5AMC6_9MICO</name>
<evidence type="ECO:0000256" key="1">
    <source>
        <dbReference type="ARBA" id="ARBA00007120"/>
    </source>
</evidence>
<accession>A0A7L5AMC6</accession>
<dbReference type="OrthoDB" id="9797506at2"/>
<dbReference type="NCBIfam" id="TIGR00481">
    <property type="entry name" value="YbhB/YbcL family Raf kinase inhibitor-like protein"/>
    <property type="match status" value="1"/>
</dbReference>
<dbReference type="RefSeq" id="WP_161886839.1">
    <property type="nucleotide sequence ID" value="NZ_CP017146.1"/>
</dbReference>
<dbReference type="Pfam" id="PF01161">
    <property type="entry name" value="PBP"/>
    <property type="match status" value="1"/>
</dbReference>
<dbReference type="PANTHER" id="PTHR30289:SF1">
    <property type="entry name" value="PEBP (PHOSPHATIDYLETHANOLAMINE-BINDING PROTEIN) FAMILY PROTEIN"/>
    <property type="match status" value="1"/>
</dbReference>
<gene>
    <name evidence="2" type="ORF">BHD05_13180</name>
</gene>
<evidence type="ECO:0000313" key="3">
    <source>
        <dbReference type="Proteomes" id="UP000464507"/>
    </source>
</evidence>
<dbReference type="Gene3D" id="3.90.280.10">
    <property type="entry name" value="PEBP-like"/>
    <property type="match status" value="1"/>
</dbReference>
<dbReference type="Proteomes" id="UP000464507">
    <property type="component" value="Chromosome"/>
</dbReference>
<evidence type="ECO:0000313" key="2">
    <source>
        <dbReference type="EMBL" id="QHO70454.1"/>
    </source>
</evidence>
<reference evidence="2 3" key="1">
    <citation type="submission" date="2016-09" db="EMBL/GenBank/DDBJ databases">
        <title>Complete genome sequence of microbes from the polar regions.</title>
        <authorList>
            <person name="Liao L."/>
            <person name="Chen B."/>
        </authorList>
    </citation>
    <scope>NUCLEOTIDE SEQUENCE [LARGE SCALE GENOMIC DNA]</scope>
    <source>
        <strain evidence="2 3">ZS314</strain>
    </source>
</reference>
<dbReference type="AlphaFoldDB" id="A0A7L5AMC6"/>
<sequence>MNDPNWNLPQIPSFTLESPDVDAGGVLPGWARSGIAGAGGQDRSPALHWRGAPEGTKSFALTVYDPDAPTGSGFWHWAVYDLPANLTDLPSDAGNPDSDLIPEGAQTLPNELGLTRFLGAAPPAGHGPHRYFFTLTALDVDHLDLDDASTPAVLGFTFLGHALARAQFFATSETPA</sequence>
<dbReference type="InterPro" id="IPR036610">
    <property type="entry name" value="PEBP-like_sf"/>
</dbReference>